<evidence type="ECO:0000256" key="2">
    <source>
        <dbReference type="SAM" id="Phobius"/>
    </source>
</evidence>
<reference evidence="5 6" key="1">
    <citation type="submission" date="2024-05" db="EMBL/GenBank/DDBJ databases">
        <authorList>
            <person name="Wallberg A."/>
        </authorList>
    </citation>
    <scope>NUCLEOTIDE SEQUENCE [LARGE SCALE GENOMIC DNA]</scope>
</reference>
<feature type="domain" description="Calcium-activated chloride channel N-terminal" evidence="4">
    <location>
        <begin position="214"/>
        <end position="253"/>
    </location>
</feature>
<organism evidence="5 6">
    <name type="scientific">Meganyctiphanes norvegica</name>
    <name type="common">Northern krill</name>
    <name type="synonym">Thysanopoda norvegica</name>
    <dbReference type="NCBI Taxonomy" id="48144"/>
    <lineage>
        <taxon>Eukaryota</taxon>
        <taxon>Metazoa</taxon>
        <taxon>Ecdysozoa</taxon>
        <taxon>Arthropoda</taxon>
        <taxon>Crustacea</taxon>
        <taxon>Multicrustacea</taxon>
        <taxon>Malacostraca</taxon>
        <taxon>Eumalacostraca</taxon>
        <taxon>Eucarida</taxon>
        <taxon>Euphausiacea</taxon>
        <taxon>Euphausiidae</taxon>
        <taxon>Meganyctiphanes</taxon>
    </lineage>
</organism>
<name>A0AAV2REU3_MEGNR</name>
<keyword evidence="3" id="KW-0732">Signal</keyword>
<dbReference type="SUPFAM" id="SSF53300">
    <property type="entry name" value="vWA-like"/>
    <property type="match status" value="1"/>
</dbReference>
<proteinExistence type="predicted"/>
<protein>
    <recommendedName>
        <fullName evidence="4">Calcium-activated chloride channel N-terminal domain-containing protein</fullName>
    </recommendedName>
</protein>
<feature type="compositionally biased region" description="Polar residues" evidence="1">
    <location>
        <begin position="1078"/>
        <end position="1088"/>
    </location>
</feature>
<dbReference type="GO" id="GO:0032991">
    <property type="term" value="C:protein-containing complex"/>
    <property type="evidence" value="ECO:0007669"/>
    <property type="project" value="UniProtKB-ARBA"/>
</dbReference>
<evidence type="ECO:0000313" key="6">
    <source>
        <dbReference type="Proteomes" id="UP001497623"/>
    </source>
</evidence>
<feature type="compositionally biased region" description="Low complexity" evidence="1">
    <location>
        <begin position="1051"/>
        <end position="1069"/>
    </location>
</feature>
<keyword evidence="2" id="KW-0812">Transmembrane</keyword>
<dbReference type="InterPro" id="IPR036465">
    <property type="entry name" value="vWFA_dom_sf"/>
</dbReference>
<dbReference type="InterPro" id="IPR013642">
    <property type="entry name" value="CLCA_N"/>
</dbReference>
<feature type="compositionally biased region" description="Polar residues" evidence="1">
    <location>
        <begin position="1022"/>
        <end position="1043"/>
    </location>
</feature>
<feature type="compositionally biased region" description="Low complexity" evidence="1">
    <location>
        <begin position="1132"/>
        <end position="1146"/>
    </location>
</feature>
<feature type="chain" id="PRO_5043842125" description="Calcium-activated chloride channel N-terminal domain-containing protein" evidence="3">
    <location>
        <begin position="27"/>
        <end position="1179"/>
    </location>
</feature>
<feature type="transmembrane region" description="Helical" evidence="2">
    <location>
        <begin position="894"/>
        <end position="920"/>
    </location>
</feature>
<dbReference type="Gene3D" id="3.40.50.410">
    <property type="entry name" value="von Willebrand factor, type A domain"/>
    <property type="match status" value="1"/>
</dbReference>
<accession>A0AAV2REU3</accession>
<comment type="caution">
    <text evidence="5">The sequence shown here is derived from an EMBL/GenBank/DDBJ whole genome shotgun (WGS) entry which is preliminary data.</text>
</comment>
<feature type="region of interest" description="Disordered" evidence="1">
    <location>
        <begin position="1132"/>
        <end position="1152"/>
    </location>
</feature>
<keyword evidence="2" id="KW-0472">Membrane</keyword>
<dbReference type="AlphaFoldDB" id="A0AAV2REU3"/>
<evidence type="ECO:0000313" key="5">
    <source>
        <dbReference type="EMBL" id="CAL4122486.1"/>
    </source>
</evidence>
<gene>
    <name evidence="5" type="ORF">MNOR_LOCUS23208</name>
</gene>
<keyword evidence="6" id="KW-1185">Reference proteome</keyword>
<dbReference type="Proteomes" id="UP001497623">
    <property type="component" value="Unassembled WGS sequence"/>
</dbReference>
<evidence type="ECO:0000256" key="3">
    <source>
        <dbReference type="SAM" id="SignalP"/>
    </source>
</evidence>
<feature type="region of interest" description="Disordered" evidence="1">
    <location>
        <begin position="1022"/>
        <end position="1088"/>
    </location>
</feature>
<feature type="signal peptide" evidence="3">
    <location>
        <begin position="1"/>
        <end position="26"/>
    </location>
</feature>
<keyword evidence="2" id="KW-1133">Transmembrane helix</keyword>
<sequence length="1179" mass="130114">MVMIIGRGTMTMWVLVLVVGVTMVQGFQENLRLVGRGYEGLTVEIMDHAEDRHCNEILYGLKNTLTEFSKELHKITQGRASLRDVTVSLPKSWKTGTDTCTLWAPLITSSAPVNSHIRLKETHPVFGDQPWVQQSQGCGRPGDFIQMGTELMKSTNNASYVHNAQNLMAQWVKYRWGVFDDHGYEGDALYPSGFRDPKTGNPRQNYCENKGGAPFCSKEEHISQAPTKQNSQCHGRAVWDIIMESTDFKNNRDLSINPDAAAFIPAINFVQPGIPRVIIAVENTEVMNLQDRWDFIRKAVRRVVVYDIPEEVEIGLVVFNSRATTTAPLTKIDDISDVRYRIGSSMPRNPSGVPESHKCLVCGLREAVMTLESAKASGGTVILITTGSSRVSQDEVDEMIRFTTVKNIRLDIIFYPVKDIQGYGINNNGLQRVSSVTNGVIYTVMDESVGQASKVNMMMSLMDSLLAAVRQSVPGTPSLVHTHTYPGGYTTMASGTFSIDESLSQDARFAVYYNDLDHVGNTIQLKTPSGRIMSSINMQEEDGDANVIFVNIPSAERGEWHYEVENRADSHHGLHIQVTSAKSEKRDTSLHVWTTAINNIVNVTDVQHPVIVYAELTDDGLPVLKAKVIATLQRLGTNATGSLYEPIEFQLYDYGFGDPDITADDGVYSRYLPVGVPNMEQGQYELTVSADHNDGIAVKPVKNTDNYKYENIGFGSSIYFNQVIFIEPFQRTMDYGVLNILINSNETNILPPTRILDLTAAVNISNYKVSLHWTSPGGDFDWGNANQYEAVIAESWEDAMSFEGSSINNLPKPIFVGNEQTATFIVEKYEKVLYIVMRAVDEANNLGELSNVVGIWVPHPPIDTTLSAKSVPKDSLDNELSNGVISAEVDTIDWAVIIGSIIGFLIVVIIIVVACFLFVARRKRSHNKDKVSLNEKNKNYFIKANSLLVLDDIENQENVKLPKEEVLGKDGNQISSPNSCATSTILNDCDEDTSSSIDKAALAASEEIRYNQTLQENFQPISLAGSSSYPNSQASSRTPSSMNIDPPAYQPTYVSTDPYSYSPTSGYSSEELPPYSPQGISQRSSQASTAYTYELPPQLSDLPHLHEISEYGEGSFNYPQTVHPALLQNTYSTSSTPTTTRSKIPPTVAPKPSKAARNAAVALAVATSLQPIHQNATLV</sequence>
<dbReference type="Pfam" id="PF08434">
    <property type="entry name" value="CLCA"/>
    <property type="match status" value="2"/>
</dbReference>
<feature type="domain" description="Calcium-activated chloride channel N-terminal" evidence="4">
    <location>
        <begin position="32"/>
        <end position="183"/>
    </location>
</feature>
<evidence type="ECO:0000259" key="4">
    <source>
        <dbReference type="Pfam" id="PF08434"/>
    </source>
</evidence>
<evidence type="ECO:0000256" key="1">
    <source>
        <dbReference type="SAM" id="MobiDB-lite"/>
    </source>
</evidence>
<dbReference type="EMBL" id="CAXKWB010020247">
    <property type="protein sequence ID" value="CAL4122486.1"/>
    <property type="molecule type" value="Genomic_DNA"/>
</dbReference>